<dbReference type="PRINTS" id="PR00837">
    <property type="entry name" value="V5TPXLIKE"/>
</dbReference>
<name>A0AAN9UMY5_9PEZI</name>
<dbReference type="PROSITE" id="PS01010">
    <property type="entry name" value="CRISP_2"/>
    <property type="match status" value="1"/>
</dbReference>
<organism evidence="4 5">
    <name type="scientific">Diatrype stigma</name>
    <dbReference type="NCBI Taxonomy" id="117547"/>
    <lineage>
        <taxon>Eukaryota</taxon>
        <taxon>Fungi</taxon>
        <taxon>Dikarya</taxon>
        <taxon>Ascomycota</taxon>
        <taxon>Pezizomycotina</taxon>
        <taxon>Sordariomycetes</taxon>
        <taxon>Xylariomycetidae</taxon>
        <taxon>Xylariales</taxon>
        <taxon>Diatrypaceae</taxon>
        <taxon>Diatrype</taxon>
    </lineage>
</organism>
<dbReference type="FunFam" id="3.40.33.10:FF:000018">
    <property type="entry name" value="SCP-like extracellular protein, putative"/>
    <property type="match status" value="1"/>
</dbReference>
<evidence type="ECO:0000313" key="4">
    <source>
        <dbReference type="EMBL" id="KAK7746213.1"/>
    </source>
</evidence>
<proteinExistence type="predicted"/>
<keyword evidence="5" id="KW-1185">Reference proteome</keyword>
<keyword evidence="2" id="KW-0732">Signal</keyword>
<evidence type="ECO:0000256" key="1">
    <source>
        <dbReference type="SAM" id="MobiDB-lite"/>
    </source>
</evidence>
<gene>
    <name evidence="4" type="ORF">SLS62_009429</name>
</gene>
<dbReference type="GO" id="GO:0005576">
    <property type="term" value="C:extracellular region"/>
    <property type="evidence" value="ECO:0007669"/>
    <property type="project" value="InterPro"/>
</dbReference>
<dbReference type="EMBL" id="JAKJXP020000099">
    <property type="protein sequence ID" value="KAK7746213.1"/>
    <property type="molecule type" value="Genomic_DNA"/>
</dbReference>
<feature type="region of interest" description="Disordered" evidence="1">
    <location>
        <begin position="43"/>
        <end position="116"/>
    </location>
</feature>
<dbReference type="CDD" id="cd05380">
    <property type="entry name" value="CAP_euk"/>
    <property type="match status" value="1"/>
</dbReference>
<evidence type="ECO:0000313" key="5">
    <source>
        <dbReference type="Proteomes" id="UP001320420"/>
    </source>
</evidence>
<feature type="chain" id="PRO_5042907721" description="SCP domain-containing protein" evidence="2">
    <location>
        <begin position="18"/>
        <end position="312"/>
    </location>
</feature>
<dbReference type="Gene3D" id="3.40.33.10">
    <property type="entry name" value="CAP"/>
    <property type="match status" value="1"/>
</dbReference>
<dbReference type="SMART" id="SM00198">
    <property type="entry name" value="SCP"/>
    <property type="match status" value="1"/>
</dbReference>
<feature type="compositionally biased region" description="Pro residues" evidence="1">
    <location>
        <begin position="100"/>
        <end position="109"/>
    </location>
</feature>
<dbReference type="Proteomes" id="UP001320420">
    <property type="component" value="Unassembled WGS sequence"/>
</dbReference>
<feature type="compositionally biased region" description="Low complexity" evidence="1">
    <location>
        <begin position="67"/>
        <end position="99"/>
    </location>
</feature>
<dbReference type="InterPro" id="IPR014044">
    <property type="entry name" value="CAP_dom"/>
</dbReference>
<dbReference type="PROSITE" id="PS01009">
    <property type="entry name" value="CRISP_1"/>
    <property type="match status" value="1"/>
</dbReference>
<comment type="caution">
    <text evidence="4">The sequence shown here is derived from an EMBL/GenBank/DDBJ whole genome shotgun (WGS) entry which is preliminary data.</text>
</comment>
<accession>A0AAN9UMY5</accession>
<feature type="domain" description="SCP" evidence="3">
    <location>
        <begin position="140"/>
        <end position="294"/>
    </location>
</feature>
<dbReference type="InterPro" id="IPR001283">
    <property type="entry name" value="CRISP-related"/>
</dbReference>
<dbReference type="InterPro" id="IPR035940">
    <property type="entry name" value="CAP_sf"/>
</dbReference>
<dbReference type="Pfam" id="PF00188">
    <property type="entry name" value="CAP"/>
    <property type="match status" value="1"/>
</dbReference>
<sequence length="312" mass="33158">MKSSIFIAATSAVLALAGPVKKREYVTEVQTYYDTVTVTAGAETNLPTPASGVKEQSPEEVAPPAPSVVIVTATAEAQPQPTPEPTTQGPTIVYVTETPTPSPSPSPEPEPVEPTTTSEAGIIIPSSIAVPLPTAPSDDDFKGSAIYHHNLHRANHSSPEVDWDDKIAGYASITAAKCVFAHDMDEGDGGYGQNIAMWAVSSGAEDLGDAGAIKMATTDMWYNGEFNNYHSDFYGQKSPDMSSFDSWGHYTQLIWKSTNKIGCAVQYCPAGQMVDGMDAWYMVCNYGPAGNIFDKYGENVLAPLGEATVMGS</sequence>
<protein>
    <recommendedName>
        <fullName evidence="3">SCP domain-containing protein</fullName>
    </recommendedName>
</protein>
<dbReference type="SUPFAM" id="SSF55797">
    <property type="entry name" value="PR-1-like"/>
    <property type="match status" value="1"/>
</dbReference>
<evidence type="ECO:0000256" key="2">
    <source>
        <dbReference type="SAM" id="SignalP"/>
    </source>
</evidence>
<evidence type="ECO:0000259" key="3">
    <source>
        <dbReference type="SMART" id="SM00198"/>
    </source>
</evidence>
<dbReference type="AlphaFoldDB" id="A0AAN9UMY5"/>
<dbReference type="PANTHER" id="PTHR10334">
    <property type="entry name" value="CYSTEINE-RICH SECRETORY PROTEIN-RELATED"/>
    <property type="match status" value="1"/>
</dbReference>
<reference evidence="4 5" key="1">
    <citation type="submission" date="2024-02" db="EMBL/GenBank/DDBJ databases">
        <title>De novo assembly and annotation of 12 fungi associated with fruit tree decline syndrome in Ontario, Canada.</title>
        <authorList>
            <person name="Sulman M."/>
            <person name="Ellouze W."/>
            <person name="Ilyukhin E."/>
        </authorList>
    </citation>
    <scope>NUCLEOTIDE SEQUENCE [LARGE SCALE GENOMIC DNA]</scope>
    <source>
        <strain evidence="4 5">M11/M66-122</strain>
    </source>
</reference>
<dbReference type="InterPro" id="IPR018244">
    <property type="entry name" value="Allrgn_V5/Tpx1_CS"/>
</dbReference>
<feature type="signal peptide" evidence="2">
    <location>
        <begin position="1"/>
        <end position="17"/>
    </location>
</feature>